<evidence type="ECO:0000256" key="17">
    <source>
        <dbReference type="ARBA" id="ARBA00080570"/>
    </source>
</evidence>
<dbReference type="PANTHER" id="PTHR43209">
    <property type="entry name" value="TRNA SULFURTRANSFERASE"/>
    <property type="match status" value="1"/>
</dbReference>
<keyword evidence="6 18" id="KW-0067">ATP-binding</keyword>
<keyword evidence="21" id="KW-1185">Reference proteome</keyword>
<proteinExistence type="inferred from homology"/>
<comment type="caution">
    <text evidence="18">Lacks conserved residue(s) required for the propagation of feature annotation.</text>
</comment>
<dbReference type="InterPro" id="IPR050102">
    <property type="entry name" value="tRNA_sulfurtransferase_ThiI"/>
</dbReference>
<dbReference type="GO" id="GO:0140741">
    <property type="term" value="F:tRNA-uracil-4 sulfurtransferase activity"/>
    <property type="evidence" value="ECO:0007669"/>
    <property type="project" value="UniProtKB-EC"/>
</dbReference>
<evidence type="ECO:0000313" key="20">
    <source>
        <dbReference type="EMBL" id="ACZ40090.1"/>
    </source>
</evidence>
<dbReference type="InterPro" id="IPR020536">
    <property type="entry name" value="ThiI_AANH"/>
</dbReference>
<keyword evidence="8 18" id="KW-0784">Thiamine biosynthesis</keyword>
<dbReference type="GO" id="GO:0005829">
    <property type="term" value="C:cytosol"/>
    <property type="evidence" value="ECO:0007669"/>
    <property type="project" value="TreeGrafter"/>
</dbReference>
<dbReference type="SUPFAM" id="SSF143437">
    <property type="entry name" value="THUMP domain-like"/>
    <property type="match status" value="1"/>
</dbReference>
<dbReference type="SMART" id="SM00981">
    <property type="entry name" value="THUMP"/>
    <property type="match status" value="1"/>
</dbReference>
<dbReference type="UniPathway" id="UPA00060"/>
<dbReference type="InterPro" id="IPR049962">
    <property type="entry name" value="THUMP_ThiI"/>
</dbReference>
<dbReference type="GO" id="GO:0005524">
    <property type="term" value="F:ATP binding"/>
    <property type="evidence" value="ECO:0007669"/>
    <property type="project" value="UniProtKB-UniRule"/>
</dbReference>
<dbReference type="GO" id="GO:0004810">
    <property type="term" value="F:CCA tRNA nucleotidyltransferase activity"/>
    <property type="evidence" value="ECO:0007669"/>
    <property type="project" value="InterPro"/>
</dbReference>
<dbReference type="GO" id="GO:0009228">
    <property type="term" value="P:thiamine biosynthetic process"/>
    <property type="evidence" value="ECO:0007669"/>
    <property type="project" value="UniProtKB-KW"/>
</dbReference>
<evidence type="ECO:0000256" key="4">
    <source>
        <dbReference type="ARBA" id="ARBA00022679"/>
    </source>
</evidence>
<name>D1C8E7_SPHTD</name>
<dbReference type="STRING" id="479434.Sthe_2676"/>
<dbReference type="KEGG" id="sti:Sthe_2676"/>
<sequence>MPEIRPVVVVRVHEVALKGRNRPWFMRVLRRNLAHALRGVPYQDLKLRSGRALITLNDVAEWSQVRERLSQVFGVANFSLTVEAGLPIEEIREAIGALLEAEGPPPGTFRVRAKRSNKDYPLISPEIERDLGAYIQQRTGAPVDLRRPDRTYRVEVLHDAAYVSSETIPGPGGLPVGVSGRVVVLMSGGFDSPVAVYRMMKRGCEVTLLHCHAYPFVRSTSIEKVVELAQHLGRHQPGMRLVIVPIGQAQRQIAIATEPEIRVVLYRRLMMRIAEAIAEREGAKAIVTGESLGQVSSQTLDNLRAIGAAVKLPILRPLIGFDKEEILAEAKRIGTEPISRVPDDDCCTVFVPRHPTTHATIEEAEAAEEPLDVKALVESSLAQRTEYRGDPAKWNVMDALAGAA</sequence>
<keyword evidence="5 18" id="KW-0547">Nucleotide-binding</keyword>
<dbReference type="FunFam" id="3.40.50.620:FF:000053">
    <property type="entry name" value="Probable tRNA sulfurtransferase"/>
    <property type="match status" value="1"/>
</dbReference>
<dbReference type="HAMAP" id="MF_00021">
    <property type="entry name" value="ThiI"/>
    <property type="match status" value="1"/>
</dbReference>
<evidence type="ECO:0000259" key="19">
    <source>
        <dbReference type="PROSITE" id="PS51165"/>
    </source>
</evidence>
<comment type="pathway">
    <text evidence="18">Cofactor biosynthesis; thiamine diphosphate biosynthesis.</text>
</comment>
<dbReference type="NCBIfam" id="TIGR00342">
    <property type="entry name" value="tRNA uracil 4-sulfurtransferase ThiI"/>
    <property type="match status" value="1"/>
</dbReference>
<dbReference type="InterPro" id="IPR014729">
    <property type="entry name" value="Rossmann-like_a/b/a_fold"/>
</dbReference>
<evidence type="ECO:0000313" key="21">
    <source>
        <dbReference type="Proteomes" id="UP000002027"/>
    </source>
</evidence>
<dbReference type="Gene3D" id="3.40.50.620">
    <property type="entry name" value="HUPs"/>
    <property type="match status" value="1"/>
</dbReference>
<comment type="function">
    <text evidence="11 18">Catalyzes the ATP-dependent transfer of a sulfur to tRNA to produce 4-thiouridine in position 8 of tRNAs, which functions as a near-UV photosensor. Also catalyzes the transfer of sulfur to the sulfur carrier protein ThiS, forming ThiS-thiocarboxylate. This is a step in the synthesis of thiazole, in the thiamine biosynthesis pathway. The sulfur is donated as persulfide by IscS.</text>
</comment>
<dbReference type="GO" id="GO:0002937">
    <property type="term" value="P:tRNA 4-thiouridine biosynthesis"/>
    <property type="evidence" value="ECO:0007669"/>
    <property type="project" value="TreeGrafter"/>
</dbReference>
<evidence type="ECO:0000256" key="14">
    <source>
        <dbReference type="ARBA" id="ARBA00071867"/>
    </source>
</evidence>
<dbReference type="EMBL" id="CP001824">
    <property type="protein sequence ID" value="ACZ40090.1"/>
    <property type="molecule type" value="Genomic_DNA"/>
</dbReference>
<dbReference type="PROSITE" id="PS51165">
    <property type="entry name" value="THUMP"/>
    <property type="match status" value="1"/>
</dbReference>
<dbReference type="CDD" id="cd11716">
    <property type="entry name" value="THUMP_ThiI"/>
    <property type="match status" value="1"/>
</dbReference>
<feature type="binding site" evidence="18">
    <location>
        <position position="289"/>
    </location>
    <ligand>
        <name>ATP</name>
        <dbReference type="ChEBI" id="CHEBI:30616"/>
    </ligand>
</feature>
<evidence type="ECO:0000256" key="11">
    <source>
        <dbReference type="ARBA" id="ARBA00058382"/>
    </source>
</evidence>
<dbReference type="CDD" id="cd01712">
    <property type="entry name" value="PPase_ThiI"/>
    <property type="match status" value="1"/>
</dbReference>
<dbReference type="RefSeq" id="WP_012873128.1">
    <property type="nucleotide sequence ID" value="NC_013524.1"/>
</dbReference>
<comment type="catalytic activity">
    <reaction evidence="10 18">
        <text>[ThiS sulfur-carrier protein]-C-terminal Gly-Gly-AMP + S-sulfanyl-L-cysteinyl-[cysteine desulfurase] + AH2 = [ThiS sulfur-carrier protein]-C-terminal-Gly-aminoethanethioate + L-cysteinyl-[cysteine desulfurase] + A + AMP + 2 H(+)</text>
        <dbReference type="Rhea" id="RHEA:43340"/>
        <dbReference type="Rhea" id="RHEA-COMP:12157"/>
        <dbReference type="Rhea" id="RHEA-COMP:12158"/>
        <dbReference type="Rhea" id="RHEA-COMP:12910"/>
        <dbReference type="Rhea" id="RHEA-COMP:19908"/>
        <dbReference type="ChEBI" id="CHEBI:13193"/>
        <dbReference type="ChEBI" id="CHEBI:15378"/>
        <dbReference type="ChEBI" id="CHEBI:17499"/>
        <dbReference type="ChEBI" id="CHEBI:29950"/>
        <dbReference type="ChEBI" id="CHEBI:61963"/>
        <dbReference type="ChEBI" id="CHEBI:90618"/>
        <dbReference type="ChEBI" id="CHEBI:232372"/>
        <dbReference type="ChEBI" id="CHEBI:456215"/>
    </reaction>
</comment>
<evidence type="ECO:0000256" key="6">
    <source>
        <dbReference type="ARBA" id="ARBA00022840"/>
    </source>
</evidence>
<evidence type="ECO:0000256" key="1">
    <source>
        <dbReference type="ARBA" id="ARBA00004496"/>
    </source>
</evidence>
<keyword evidence="7 18" id="KW-0694">RNA-binding</keyword>
<dbReference type="Pfam" id="PF22025">
    <property type="entry name" value="ThiI_fer"/>
    <property type="match status" value="1"/>
</dbReference>
<evidence type="ECO:0000256" key="9">
    <source>
        <dbReference type="ARBA" id="ARBA00050570"/>
    </source>
</evidence>
<feature type="binding site" evidence="18">
    <location>
        <position position="267"/>
    </location>
    <ligand>
        <name>ATP</name>
        <dbReference type="ChEBI" id="CHEBI:30616"/>
    </ligand>
</feature>
<dbReference type="Pfam" id="PF02568">
    <property type="entry name" value="ThiI"/>
    <property type="match status" value="1"/>
</dbReference>
<evidence type="ECO:0000256" key="13">
    <source>
        <dbReference type="ARBA" id="ARBA00066827"/>
    </source>
</evidence>
<dbReference type="InterPro" id="IPR004114">
    <property type="entry name" value="THUMP_dom"/>
</dbReference>
<dbReference type="Pfam" id="PF02926">
    <property type="entry name" value="THUMP"/>
    <property type="match status" value="1"/>
</dbReference>
<accession>D1C8E7</accession>
<feature type="domain" description="THUMP" evidence="19">
    <location>
        <begin position="63"/>
        <end position="167"/>
    </location>
</feature>
<dbReference type="GO" id="GO:0052837">
    <property type="term" value="P:thiazole biosynthetic process"/>
    <property type="evidence" value="ECO:0007669"/>
    <property type="project" value="TreeGrafter"/>
</dbReference>
<dbReference type="FunCoup" id="D1C8E7">
    <property type="interactions" value="110"/>
</dbReference>
<gene>
    <name evidence="18" type="primary">thiI</name>
    <name evidence="20" type="ordered locus">Sthe_2676</name>
</gene>
<comment type="catalytic activity">
    <reaction evidence="9 18">
        <text>[ThiI sulfur-carrier protein]-S-sulfanyl-L-cysteine + a uridine in tRNA + 2 reduced [2Fe-2S]-[ferredoxin] + ATP + H(+) = [ThiI sulfur-carrier protein]-L-cysteine + a 4-thiouridine in tRNA + 2 oxidized [2Fe-2S]-[ferredoxin] + AMP + diphosphate</text>
        <dbReference type="Rhea" id="RHEA:24176"/>
        <dbReference type="Rhea" id="RHEA-COMP:10000"/>
        <dbReference type="Rhea" id="RHEA-COMP:10001"/>
        <dbReference type="Rhea" id="RHEA-COMP:13337"/>
        <dbReference type="Rhea" id="RHEA-COMP:13338"/>
        <dbReference type="Rhea" id="RHEA-COMP:13339"/>
        <dbReference type="Rhea" id="RHEA-COMP:13340"/>
        <dbReference type="ChEBI" id="CHEBI:15378"/>
        <dbReference type="ChEBI" id="CHEBI:29950"/>
        <dbReference type="ChEBI" id="CHEBI:30616"/>
        <dbReference type="ChEBI" id="CHEBI:33019"/>
        <dbReference type="ChEBI" id="CHEBI:33737"/>
        <dbReference type="ChEBI" id="CHEBI:33738"/>
        <dbReference type="ChEBI" id="CHEBI:61963"/>
        <dbReference type="ChEBI" id="CHEBI:65315"/>
        <dbReference type="ChEBI" id="CHEBI:136798"/>
        <dbReference type="ChEBI" id="CHEBI:456215"/>
        <dbReference type="EC" id="2.8.1.4"/>
    </reaction>
</comment>
<dbReference type="InterPro" id="IPR049961">
    <property type="entry name" value="ThiI_N"/>
</dbReference>
<dbReference type="GO" id="GO:0000049">
    <property type="term" value="F:tRNA binding"/>
    <property type="evidence" value="ECO:0007669"/>
    <property type="project" value="UniProtKB-UniRule"/>
</dbReference>
<evidence type="ECO:0000256" key="5">
    <source>
        <dbReference type="ARBA" id="ARBA00022741"/>
    </source>
</evidence>
<evidence type="ECO:0000256" key="18">
    <source>
        <dbReference type="HAMAP-Rule" id="MF_00021"/>
    </source>
</evidence>
<evidence type="ECO:0000256" key="15">
    <source>
        <dbReference type="ARBA" id="ARBA00075337"/>
    </source>
</evidence>
<dbReference type="AlphaFoldDB" id="D1C8E7"/>
<dbReference type="EC" id="2.8.1.4" evidence="13 18"/>
<keyword evidence="2 18" id="KW-0963">Cytoplasm</keyword>
<keyword evidence="4 18" id="KW-0808">Transferase</keyword>
<dbReference type="HOGENOM" id="CLU_037952_4_0_0"/>
<dbReference type="GO" id="GO:0009229">
    <property type="term" value="P:thiamine diphosphate biosynthetic process"/>
    <property type="evidence" value="ECO:0007669"/>
    <property type="project" value="UniProtKB-UniRule"/>
</dbReference>
<evidence type="ECO:0000256" key="7">
    <source>
        <dbReference type="ARBA" id="ARBA00022884"/>
    </source>
</evidence>
<dbReference type="InterPro" id="IPR054173">
    <property type="entry name" value="ThiI_fer"/>
</dbReference>
<reference evidence="21" key="1">
    <citation type="submission" date="2009-11" db="EMBL/GenBank/DDBJ databases">
        <title>The complete chromosome 2 of Sphaerobacter thermophilus DSM 20745.</title>
        <authorList>
            <person name="Lucas S."/>
            <person name="Copeland A."/>
            <person name="Lapidus A."/>
            <person name="Glavina del Rio T."/>
            <person name="Dalin E."/>
            <person name="Tice H."/>
            <person name="Bruce D."/>
            <person name="Goodwin L."/>
            <person name="Pitluck S."/>
            <person name="Kyrpides N."/>
            <person name="Mavromatis K."/>
            <person name="Ivanova N."/>
            <person name="Mikhailova N."/>
            <person name="LaButti K.M."/>
            <person name="Clum A."/>
            <person name="Sun H.I."/>
            <person name="Brettin T."/>
            <person name="Detter J.C."/>
            <person name="Han C."/>
            <person name="Larimer F."/>
            <person name="Land M."/>
            <person name="Hauser L."/>
            <person name="Markowitz V."/>
            <person name="Cheng J.F."/>
            <person name="Hugenholtz P."/>
            <person name="Woyke T."/>
            <person name="Wu D."/>
            <person name="Steenblock K."/>
            <person name="Schneider S."/>
            <person name="Pukall R."/>
            <person name="Goeker M."/>
            <person name="Klenk H.P."/>
            <person name="Eisen J.A."/>
        </authorList>
    </citation>
    <scope>NUCLEOTIDE SEQUENCE [LARGE SCALE GENOMIC DNA]</scope>
    <source>
        <strain evidence="21">ATCC 49802 / DSM 20745 / S 6022</strain>
    </source>
</reference>
<dbReference type="InParanoid" id="D1C8E7"/>
<dbReference type="PANTHER" id="PTHR43209:SF1">
    <property type="entry name" value="TRNA SULFURTRANSFERASE"/>
    <property type="match status" value="1"/>
</dbReference>
<feature type="binding site" evidence="18">
    <location>
        <position position="298"/>
    </location>
    <ligand>
        <name>ATP</name>
        <dbReference type="ChEBI" id="CHEBI:30616"/>
    </ligand>
</feature>
<dbReference type="InterPro" id="IPR003720">
    <property type="entry name" value="tRNA_STrfase"/>
</dbReference>
<organism evidence="20 21">
    <name type="scientific">Sphaerobacter thermophilus (strain ATCC 49802 / DSM 20745 / KCCM 41009 / NCIMB 13125 / S 6022)</name>
    <dbReference type="NCBI Taxonomy" id="479434"/>
    <lineage>
        <taxon>Bacteria</taxon>
        <taxon>Pseudomonadati</taxon>
        <taxon>Thermomicrobiota</taxon>
        <taxon>Thermomicrobia</taxon>
        <taxon>Sphaerobacterales</taxon>
        <taxon>Sphaerobacterineae</taxon>
        <taxon>Sphaerobacteraceae</taxon>
        <taxon>Sphaerobacter</taxon>
    </lineage>
</organism>
<comment type="subcellular location">
    <subcellularLocation>
        <location evidence="1 18">Cytoplasm</location>
    </subcellularLocation>
</comment>
<dbReference type="OrthoDB" id="9773948at2"/>
<feature type="binding site" evidence="18">
    <location>
        <begin position="185"/>
        <end position="186"/>
    </location>
    <ligand>
        <name>ATP</name>
        <dbReference type="ChEBI" id="CHEBI:30616"/>
    </ligand>
</feature>
<evidence type="ECO:0000256" key="10">
    <source>
        <dbReference type="ARBA" id="ARBA00052330"/>
    </source>
</evidence>
<dbReference type="eggNOG" id="COG0301">
    <property type="taxonomic scope" value="Bacteria"/>
</dbReference>
<evidence type="ECO:0000256" key="12">
    <source>
        <dbReference type="ARBA" id="ARBA00061472"/>
    </source>
</evidence>
<evidence type="ECO:0000256" key="8">
    <source>
        <dbReference type="ARBA" id="ARBA00022977"/>
    </source>
</evidence>
<evidence type="ECO:0000256" key="3">
    <source>
        <dbReference type="ARBA" id="ARBA00022555"/>
    </source>
</evidence>
<keyword evidence="3 18" id="KW-0820">tRNA-binding</keyword>
<dbReference type="Proteomes" id="UP000002027">
    <property type="component" value="Chromosome 2"/>
</dbReference>
<dbReference type="Gene3D" id="3.30.2130.30">
    <property type="match status" value="1"/>
</dbReference>
<evidence type="ECO:0000256" key="16">
    <source>
        <dbReference type="ARBA" id="ARBA00077849"/>
    </source>
</evidence>
<evidence type="ECO:0000256" key="2">
    <source>
        <dbReference type="ARBA" id="ARBA00022490"/>
    </source>
</evidence>
<dbReference type="SUPFAM" id="SSF52402">
    <property type="entry name" value="Adenine nucleotide alpha hydrolases-like"/>
    <property type="match status" value="1"/>
</dbReference>
<reference evidence="20 21" key="2">
    <citation type="journal article" date="2010" name="Stand. Genomic Sci.">
        <title>Complete genome sequence of Desulfohalobium retbaense type strain (HR(100)).</title>
        <authorList>
            <person name="Spring S."/>
            <person name="Nolan M."/>
            <person name="Lapidus A."/>
            <person name="Glavina Del Rio T."/>
            <person name="Copeland A."/>
            <person name="Tice H."/>
            <person name="Cheng J.F."/>
            <person name="Lucas S."/>
            <person name="Land M."/>
            <person name="Chen F."/>
            <person name="Bruce D."/>
            <person name="Goodwin L."/>
            <person name="Pitluck S."/>
            <person name="Ivanova N."/>
            <person name="Mavromatis K."/>
            <person name="Mikhailova N."/>
            <person name="Pati A."/>
            <person name="Chen A."/>
            <person name="Palaniappan K."/>
            <person name="Hauser L."/>
            <person name="Chang Y.J."/>
            <person name="Jeffries C.D."/>
            <person name="Munk C."/>
            <person name="Kiss H."/>
            <person name="Chain P."/>
            <person name="Han C."/>
            <person name="Brettin T."/>
            <person name="Detter J.C."/>
            <person name="Schuler E."/>
            <person name="Goker M."/>
            <person name="Rohde M."/>
            <person name="Bristow J."/>
            <person name="Eisen J.A."/>
            <person name="Markowitz V."/>
            <person name="Hugenholtz P."/>
            <person name="Kyrpides N.C."/>
            <person name="Klenk H.P."/>
        </authorList>
    </citation>
    <scope>NUCLEOTIDE SEQUENCE [LARGE SCALE GENOMIC DNA]</scope>
    <source>
        <strain evidence="21">ATCC 49802 / DSM 20745 / S 6022</strain>
    </source>
</reference>
<protein>
    <recommendedName>
        <fullName evidence="14 18">Probable tRNA sulfurtransferase</fullName>
        <ecNumber evidence="13 18">2.8.1.4</ecNumber>
    </recommendedName>
    <alternativeName>
        <fullName evidence="15 18">Sulfur carrier protein ThiS sulfurtransferase</fullName>
    </alternativeName>
    <alternativeName>
        <fullName evidence="16 18">Thiamine biosynthesis protein ThiI</fullName>
    </alternativeName>
    <alternativeName>
        <fullName evidence="17 18">tRNA 4-thiouridine synthase</fullName>
    </alternativeName>
</protein>
<comment type="similarity">
    <text evidence="12 18">Belongs to the ThiI family.</text>
</comment>